<evidence type="ECO:0000256" key="1">
    <source>
        <dbReference type="ARBA" id="ARBA00005921"/>
    </source>
</evidence>
<comment type="caution">
    <text evidence="3">The sequence shown here is derived from an EMBL/GenBank/DDBJ whole genome shotgun (WGS) entry which is preliminary data.</text>
</comment>
<gene>
    <name evidence="3" type="ORF">M0R45_007739</name>
</gene>
<accession>A0AAW1XZ56</accession>
<keyword evidence="4" id="KW-1185">Reference proteome</keyword>
<dbReference type="AlphaFoldDB" id="A0AAW1XZ56"/>
<evidence type="ECO:0000313" key="3">
    <source>
        <dbReference type="EMBL" id="KAK9942050.1"/>
    </source>
</evidence>
<evidence type="ECO:0000256" key="2">
    <source>
        <dbReference type="ARBA" id="ARBA00023054"/>
    </source>
</evidence>
<evidence type="ECO:0000313" key="4">
    <source>
        <dbReference type="Proteomes" id="UP001457282"/>
    </source>
</evidence>
<dbReference type="Pfam" id="PF05911">
    <property type="entry name" value="FPP"/>
    <property type="match status" value="1"/>
</dbReference>
<proteinExistence type="inferred from homology"/>
<comment type="similarity">
    <text evidence="1">Belongs to the FPP family.</text>
</comment>
<sequence>MDHKARLGFGGKNLQRRQLSQLTNWPFLGTIEEEVTLNPTEKGNEAERQGKNLNEKLASVLLDCHVKEEAKPGESVPKQELDEALRQGVAANERLTHQDDALKECMEQLNFIRGEQEQRIHDAVMMTSREYEKAQKKLEEKLRGK</sequence>
<dbReference type="Proteomes" id="UP001457282">
    <property type="component" value="Unassembled WGS sequence"/>
</dbReference>
<keyword evidence="2" id="KW-0175">Coiled coil</keyword>
<dbReference type="EMBL" id="JBEDUW010000002">
    <property type="protein sequence ID" value="KAK9942050.1"/>
    <property type="molecule type" value="Genomic_DNA"/>
</dbReference>
<organism evidence="3 4">
    <name type="scientific">Rubus argutus</name>
    <name type="common">Southern blackberry</name>
    <dbReference type="NCBI Taxonomy" id="59490"/>
    <lineage>
        <taxon>Eukaryota</taxon>
        <taxon>Viridiplantae</taxon>
        <taxon>Streptophyta</taxon>
        <taxon>Embryophyta</taxon>
        <taxon>Tracheophyta</taxon>
        <taxon>Spermatophyta</taxon>
        <taxon>Magnoliopsida</taxon>
        <taxon>eudicotyledons</taxon>
        <taxon>Gunneridae</taxon>
        <taxon>Pentapetalae</taxon>
        <taxon>rosids</taxon>
        <taxon>fabids</taxon>
        <taxon>Rosales</taxon>
        <taxon>Rosaceae</taxon>
        <taxon>Rosoideae</taxon>
        <taxon>Rosoideae incertae sedis</taxon>
        <taxon>Rubus</taxon>
    </lineage>
</organism>
<reference evidence="3 4" key="1">
    <citation type="journal article" date="2023" name="G3 (Bethesda)">
        <title>A chromosome-length genome assembly and annotation of blackberry (Rubus argutus, cv. 'Hillquist').</title>
        <authorList>
            <person name="Bruna T."/>
            <person name="Aryal R."/>
            <person name="Dudchenko O."/>
            <person name="Sargent D.J."/>
            <person name="Mead D."/>
            <person name="Buti M."/>
            <person name="Cavallini A."/>
            <person name="Hytonen T."/>
            <person name="Andres J."/>
            <person name="Pham M."/>
            <person name="Weisz D."/>
            <person name="Mascagni F."/>
            <person name="Usai G."/>
            <person name="Natali L."/>
            <person name="Bassil N."/>
            <person name="Fernandez G.E."/>
            <person name="Lomsadze A."/>
            <person name="Armour M."/>
            <person name="Olukolu B."/>
            <person name="Poorten T."/>
            <person name="Britton C."/>
            <person name="Davik J."/>
            <person name="Ashrafi H."/>
            <person name="Aiden E.L."/>
            <person name="Borodovsky M."/>
            <person name="Worthington M."/>
        </authorList>
    </citation>
    <scope>NUCLEOTIDE SEQUENCE [LARGE SCALE GENOMIC DNA]</scope>
    <source>
        <strain evidence="3">PI 553951</strain>
    </source>
</reference>
<dbReference type="PANTHER" id="PTHR31580">
    <property type="entry name" value="FILAMENT-LIKE PLANT PROTEIN 4"/>
    <property type="match status" value="1"/>
</dbReference>
<name>A0AAW1XZ56_RUBAR</name>
<dbReference type="InterPro" id="IPR008587">
    <property type="entry name" value="FPP_plant"/>
</dbReference>
<protein>
    <submittedName>
        <fullName evidence="3">Uncharacterized protein</fullName>
    </submittedName>
</protein>
<dbReference type="PANTHER" id="PTHR31580:SF8">
    <property type="entry name" value="FILAMENT-LIKE PROTEIN (DUF869)"/>
    <property type="match status" value="1"/>
</dbReference>